<dbReference type="PANTHER" id="PTHR23324">
    <property type="entry name" value="SEC14 RELATED PROTEIN"/>
    <property type="match status" value="1"/>
</dbReference>
<sequence length="474" mass="52792">METERTRRVSQHNLAIVHNELLRAQSKRAVVVAMEAERARRMSHDAIAEVGAAQLHPVVEIRWGVYRCTVIFCDAIPSTRSCSSPKASAVDASNQEESLSELPVASTAPDVEKLALRGTPVCEYLLVDYDALDLRETLADVLPALPANCDASKLQTIRLLRFLRGHKGNVDAAAAKYRANVDLRQKYNLDTIRDNIVLGRMTVQDFPHYEKIRRYVPAVTAYDIEDDSHNVLAFEKVGAVDVHGLMVNVSEAEWLTFALHELELRALTLDQRSLEHRTLVCVTVLRDLDGFSLTRLTRPALARLQRTVSLASTCYPESVHKSVFVNTPLWLDDAQRQKTVFLTRGDASGATEADIRPRDVLTVPFRMNANDTLCWEFCVAQYDVDFLVKFRTQGDGGAVEQSVEGWDKARFVHGQVEAASWTAPSAGVAVLCWDNSFSWTRGKTLCYKASVAKPSIVMNDMSDDAMDLSGHTSL</sequence>
<dbReference type="InterPro" id="IPR051064">
    <property type="entry name" value="SEC14/CRAL-TRIO_domain"/>
</dbReference>
<dbReference type="Gene3D" id="2.60.120.680">
    <property type="entry name" value="GOLD domain"/>
    <property type="match status" value="1"/>
</dbReference>
<dbReference type="InterPro" id="IPR036273">
    <property type="entry name" value="CRAL/TRIO_N_dom_sf"/>
</dbReference>
<comment type="caution">
    <text evidence="3">The sequence shown here is derived from an EMBL/GenBank/DDBJ whole genome shotgun (WGS) entry which is preliminary data.</text>
</comment>
<reference evidence="3 4" key="1">
    <citation type="submission" date="2018-08" db="EMBL/GenBank/DDBJ databases">
        <title>Aphanomyces genome sequencing and annotation.</title>
        <authorList>
            <person name="Minardi D."/>
            <person name="Oidtmann B."/>
            <person name="Van Der Giezen M."/>
            <person name="Studholme D.J."/>
        </authorList>
    </citation>
    <scope>NUCLEOTIDE SEQUENCE [LARGE SCALE GENOMIC DNA]</scope>
    <source>
        <strain evidence="3 4">NJM0002</strain>
    </source>
</reference>
<dbReference type="Gene3D" id="3.40.525.10">
    <property type="entry name" value="CRAL-TRIO lipid binding domain"/>
    <property type="match status" value="1"/>
</dbReference>
<dbReference type="VEuPathDB" id="FungiDB:H310_08890"/>
<dbReference type="GO" id="GO:0005737">
    <property type="term" value="C:cytoplasm"/>
    <property type="evidence" value="ECO:0007669"/>
    <property type="project" value="TreeGrafter"/>
</dbReference>
<accession>A0A3R6YDB6</accession>
<dbReference type="InterPro" id="IPR036598">
    <property type="entry name" value="GOLD_dom_sf"/>
</dbReference>
<dbReference type="PROSITE" id="PS50866">
    <property type="entry name" value="GOLD"/>
    <property type="match status" value="1"/>
</dbReference>
<organism evidence="3 4">
    <name type="scientific">Aphanomyces invadans</name>
    <dbReference type="NCBI Taxonomy" id="157072"/>
    <lineage>
        <taxon>Eukaryota</taxon>
        <taxon>Sar</taxon>
        <taxon>Stramenopiles</taxon>
        <taxon>Oomycota</taxon>
        <taxon>Saprolegniomycetes</taxon>
        <taxon>Saprolegniales</taxon>
        <taxon>Verrucalvaceae</taxon>
        <taxon>Aphanomyces</taxon>
    </lineage>
</organism>
<feature type="domain" description="CRAL-TRIO" evidence="1">
    <location>
        <begin position="208"/>
        <end position="331"/>
    </location>
</feature>
<dbReference type="InterPro" id="IPR009038">
    <property type="entry name" value="GOLD_dom"/>
</dbReference>
<evidence type="ECO:0000259" key="2">
    <source>
        <dbReference type="PROSITE" id="PS50866"/>
    </source>
</evidence>
<dbReference type="SUPFAM" id="SSF52087">
    <property type="entry name" value="CRAL/TRIO domain"/>
    <property type="match status" value="1"/>
</dbReference>
<evidence type="ECO:0000313" key="3">
    <source>
        <dbReference type="EMBL" id="RHY32804.1"/>
    </source>
</evidence>
<dbReference type="Proteomes" id="UP000285060">
    <property type="component" value="Unassembled WGS sequence"/>
</dbReference>
<evidence type="ECO:0008006" key="5">
    <source>
        <dbReference type="Google" id="ProtNLM"/>
    </source>
</evidence>
<dbReference type="InterPro" id="IPR036865">
    <property type="entry name" value="CRAL-TRIO_dom_sf"/>
</dbReference>
<keyword evidence="4" id="KW-1185">Reference proteome</keyword>
<dbReference type="Pfam" id="PF00650">
    <property type="entry name" value="CRAL_TRIO"/>
    <property type="match status" value="1"/>
</dbReference>
<proteinExistence type="predicted"/>
<name>A0A3R6YDB6_9STRA</name>
<dbReference type="SUPFAM" id="SSF46938">
    <property type="entry name" value="CRAL/TRIO N-terminal domain"/>
    <property type="match status" value="1"/>
</dbReference>
<gene>
    <name evidence="3" type="ORF">DYB32_002224</name>
</gene>
<dbReference type="PANTHER" id="PTHR23324:SF83">
    <property type="entry name" value="SEC14-LIKE PROTEIN 2"/>
    <property type="match status" value="1"/>
</dbReference>
<dbReference type="SUPFAM" id="SSF101576">
    <property type="entry name" value="Supernatant protein factor (SPF), C-terminal domain"/>
    <property type="match status" value="1"/>
</dbReference>
<dbReference type="PROSITE" id="PS50191">
    <property type="entry name" value="CRAL_TRIO"/>
    <property type="match status" value="1"/>
</dbReference>
<evidence type="ECO:0000259" key="1">
    <source>
        <dbReference type="PROSITE" id="PS50191"/>
    </source>
</evidence>
<dbReference type="EMBL" id="QUSY01000112">
    <property type="protein sequence ID" value="RHY32804.1"/>
    <property type="molecule type" value="Genomic_DNA"/>
</dbReference>
<dbReference type="InterPro" id="IPR001251">
    <property type="entry name" value="CRAL-TRIO_dom"/>
</dbReference>
<evidence type="ECO:0000313" key="4">
    <source>
        <dbReference type="Proteomes" id="UP000285060"/>
    </source>
</evidence>
<feature type="domain" description="GOLD" evidence="2">
    <location>
        <begin position="312"/>
        <end position="451"/>
    </location>
</feature>
<dbReference type="AlphaFoldDB" id="A0A3R6YDB6"/>
<protein>
    <recommendedName>
        <fullName evidence="5">CRAL-TRIO domain-containing protein</fullName>
    </recommendedName>
</protein>